<accession>A0ABW5WKF2</accession>
<reference evidence="10" key="1">
    <citation type="journal article" date="2019" name="Int. J. Syst. Evol. Microbiol.">
        <title>The Global Catalogue of Microorganisms (GCM) 10K type strain sequencing project: providing services to taxonomists for standard genome sequencing and annotation.</title>
        <authorList>
            <consortium name="The Broad Institute Genomics Platform"/>
            <consortium name="The Broad Institute Genome Sequencing Center for Infectious Disease"/>
            <person name="Wu L."/>
            <person name="Ma J."/>
        </authorList>
    </citation>
    <scope>NUCLEOTIDE SEQUENCE [LARGE SCALE GENOMIC DNA]</scope>
    <source>
        <strain evidence="10">IBRC-M 10906</strain>
    </source>
</reference>
<comment type="caution">
    <text evidence="9">The sequence shown here is derived from an EMBL/GenBank/DDBJ whole genome shotgun (WGS) entry which is preliminary data.</text>
</comment>
<organism evidence="9 10">
    <name type="scientific">Prauserella oleivorans</name>
    <dbReference type="NCBI Taxonomy" id="1478153"/>
    <lineage>
        <taxon>Bacteria</taxon>
        <taxon>Bacillati</taxon>
        <taxon>Actinomycetota</taxon>
        <taxon>Actinomycetes</taxon>
        <taxon>Pseudonocardiales</taxon>
        <taxon>Pseudonocardiaceae</taxon>
        <taxon>Prauserella</taxon>
    </lineage>
</organism>
<dbReference type="RefSeq" id="WP_377395681.1">
    <property type="nucleotide sequence ID" value="NZ_JBHSAN010000054.1"/>
</dbReference>
<dbReference type="PANTHER" id="PTHR30572:SF4">
    <property type="entry name" value="ABC TRANSPORTER PERMEASE YTRF"/>
    <property type="match status" value="1"/>
</dbReference>
<dbReference type="InterPro" id="IPR003838">
    <property type="entry name" value="ABC3_permease_C"/>
</dbReference>
<evidence type="ECO:0000256" key="5">
    <source>
        <dbReference type="ARBA" id="ARBA00023136"/>
    </source>
</evidence>
<dbReference type="InterPro" id="IPR050250">
    <property type="entry name" value="Macrolide_Exporter_MacB"/>
</dbReference>
<gene>
    <name evidence="9" type="ORF">ACFS2C_26020</name>
</gene>
<evidence type="ECO:0000313" key="10">
    <source>
        <dbReference type="Proteomes" id="UP001597478"/>
    </source>
</evidence>
<dbReference type="PANTHER" id="PTHR30572">
    <property type="entry name" value="MEMBRANE COMPONENT OF TRANSPORTER-RELATED"/>
    <property type="match status" value="1"/>
</dbReference>
<feature type="transmembrane region" description="Helical" evidence="7">
    <location>
        <begin position="323"/>
        <end position="341"/>
    </location>
</feature>
<evidence type="ECO:0000256" key="7">
    <source>
        <dbReference type="SAM" id="Phobius"/>
    </source>
</evidence>
<feature type="transmembrane region" description="Helical" evidence="7">
    <location>
        <begin position="231"/>
        <end position="258"/>
    </location>
</feature>
<keyword evidence="2" id="KW-1003">Cell membrane</keyword>
<feature type="domain" description="ABC3 transporter permease C-terminal" evidence="8">
    <location>
        <begin position="192"/>
        <end position="301"/>
    </location>
</feature>
<feature type="transmembrane region" description="Helical" evidence="7">
    <location>
        <begin position="674"/>
        <end position="695"/>
    </location>
</feature>
<comment type="subcellular location">
    <subcellularLocation>
        <location evidence="1">Cell membrane</location>
        <topology evidence="1">Multi-pass membrane protein</topology>
    </subcellularLocation>
</comment>
<feature type="transmembrane region" description="Helical" evidence="7">
    <location>
        <begin position="186"/>
        <end position="210"/>
    </location>
</feature>
<dbReference type="EMBL" id="JBHUOF010000049">
    <property type="protein sequence ID" value="MFD2802855.1"/>
    <property type="molecule type" value="Genomic_DNA"/>
</dbReference>
<sequence>MSAFRLALRVLCADRRTRTSAILTGIGVAIATALVLLLVGLPFATEARGERSAWQAPSSTSGDGGSATLAVAVSEDLTGGREIRRVDVAALTDPAAVSLPPGIDKLPAPGEALLSPELKRLADGLPASQLGDRFGDVAGVLGEDALKYPDQLVALVGHTPEDMPSSAFPQAGFTTGGAEQDANLQLLAGVGVVVLVVPSLVLVASSARLIAASRERRLAAVRLAGATPRQVTTMVAAETAIAAVGGALLGAAVSPLLHRLATYVPWDGGTWRPSDFQLPLAVAVPIVVAVPALVLLAAVLGLRRVMSAPLGAAGAHRPKPLHWWRLLSLPLAGLFFAYFLLTADDEAGMMLVLVGLGLIVGSAALIGPWVTSAIGGIFVRVWRKPSTLLAGRRLRDDPRGAYRASAGVVLAVFTGSMALTLLSTIESMAGYTSQFRDDVLYVYADRTEAEGIAAETNAALARYGQREQAVGIGTVYLANRYGTARAMVVDCRSAERLLSVDMDGACAGRPAVYTPYPLDPRSITVTATSADGGVPLGADIPVRPLTSTGDITVDPIIDPAVLPEGIEPQDAVVAVPTTPANADVVRTALAGAANGIEIQSRDGTVTSQDTVLSDLRRVTVLGLVVAAVLSGCSAAIATAGSVLDRRRTFGALIAAGTPVRVLARALRTEAAMPALVATIGAGAVGTVVGVGLFTLVDDGPVVFSPWLLAPVVLGLGVAMIAASVCTPALKRVRSEPLADE</sequence>
<protein>
    <submittedName>
        <fullName evidence="9">FtsX-like permease family protein</fullName>
    </submittedName>
</protein>
<evidence type="ECO:0000256" key="2">
    <source>
        <dbReference type="ARBA" id="ARBA00022475"/>
    </source>
</evidence>
<evidence type="ECO:0000256" key="1">
    <source>
        <dbReference type="ARBA" id="ARBA00004651"/>
    </source>
</evidence>
<keyword evidence="3 7" id="KW-0812">Transmembrane</keyword>
<name>A0ABW5WKF2_9PSEU</name>
<feature type="transmembrane region" description="Helical" evidence="7">
    <location>
        <begin position="400"/>
        <end position="422"/>
    </location>
</feature>
<keyword evidence="10" id="KW-1185">Reference proteome</keyword>
<evidence type="ECO:0000256" key="6">
    <source>
        <dbReference type="ARBA" id="ARBA00038076"/>
    </source>
</evidence>
<evidence type="ECO:0000313" key="9">
    <source>
        <dbReference type="EMBL" id="MFD2802855.1"/>
    </source>
</evidence>
<evidence type="ECO:0000256" key="3">
    <source>
        <dbReference type="ARBA" id="ARBA00022692"/>
    </source>
</evidence>
<feature type="transmembrane region" description="Helical" evidence="7">
    <location>
        <begin position="21"/>
        <end position="44"/>
    </location>
</feature>
<feature type="transmembrane region" description="Helical" evidence="7">
    <location>
        <begin position="707"/>
        <end position="729"/>
    </location>
</feature>
<keyword evidence="5 7" id="KW-0472">Membrane</keyword>
<feature type="domain" description="ABC3 transporter permease C-terminal" evidence="8">
    <location>
        <begin position="623"/>
        <end position="736"/>
    </location>
</feature>
<comment type="similarity">
    <text evidence="6">Belongs to the ABC-4 integral membrane protein family.</text>
</comment>
<keyword evidence="4 7" id="KW-1133">Transmembrane helix</keyword>
<feature type="transmembrane region" description="Helical" evidence="7">
    <location>
        <begin position="278"/>
        <end position="302"/>
    </location>
</feature>
<proteinExistence type="inferred from homology"/>
<feature type="transmembrane region" description="Helical" evidence="7">
    <location>
        <begin position="620"/>
        <end position="643"/>
    </location>
</feature>
<evidence type="ECO:0000256" key="4">
    <source>
        <dbReference type="ARBA" id="ARBA00022989"/>
    </source>
</evidence>
<evidence type="ECO:0000259" key="8">
    <source>
        <dbReference type="Pfam" id="PF02687"/>
    </source>
</evidence>
<dbReference type="Proteomes" id="UP001597478">
    <property type="component" value="Unassembled WGS sequence"/>
</dbReference>
<dbReference type="Pfam" id="PF02687">
    <property type="entry name" value="FtsX"/>
    <property type="match status" value="2"/>
</dbReference>
<feature type="transmembrane region" description="Helical" evidence="7">
    <location>
        <begin position="347"/>
        <end position="379"/>
    </location>
</feature>